<dbReference type="InterPro" id="IPR018379">
    <property type="entry name" value="BEN_domain"/>
</dbReference>
<sequence>MSNHSNSSRDICNCKFYNQSGIEVPTHIFAEDLLPGRPIIEDLPFRHRILLYPKYDNEINPEEGKSRVEKNIEYNEVDEQRRKDGRTFMYIGPNGTLISKLEFYTILWDSLEACTQSHLTILFDYDTLATHSVPGKLSSKHQQPCGIPKLPLDPLQIEDIIFFVKKRFQCKEREVRKAIIKKCMNVAEAGYRSKWLGLYPSV</sequence>
<dbReference type="Pfam" id="PF10523">
    <property type="entry name" value="BEN"/>
    <property type="match status" value="1"/>
</dbReference>
<feature type="domain" description="BEN" evidence="1">
    <location>
        <begin position="93"/>
        <end position="190"/>
    </location>
</feature>
<organism evidence="2">
    <name type="scientific">Bactrocera dorsalis</name>
    <name type="common">Oriental fruit fly</name>
    <name type="synonym">Dacus dorsalis</name>
    <dbReference type="NCBI Taxonomy" id="27457"/>
    <lineage>
        <taxon>Eukaryota</taxon>
        <taxon>Metazoa</taxon>
        <taxon>Ecdysozoa</taxon>
        <taxon>Arthropoda</taxon>
        <taxon>Hexapoda</taxon>
        <taxon>Insecta</taxon>
        <taxon>Pterygota</taxon>
        <taxon>Neoptera</taxon>
        <taxon>Endopterygota</taxon>
        <taxon>Diptera</taxon>
        <taxon>Brachycera</taxon>
        <taxon>Muscomorpha</taxon>
        <taxon>Tephritoidea</taxon>
        <taxon>Tephritidae</taxon>
        <taxon>Bactrocera</taxon>
        <taxon>Bactrocera</taxon>
    </lineage>
</organism>
<dbReference type="EMBL" id="GAKP01019950">
    <property type="protein sequence ID" value="JAC39002.1"/>
    <property type="molecule type" value="Transcribed_RNA"/>
</dbReference>
<name>A0A034VA66_BACDO</name>
<dbReference type="OrthoDB" id="8186171at2759"/>
<proteinExistence type="predicted"/>
<dbReference type="RefSeq" id="XP_011208385.2">
    <property type="nucleotide sequence ID" value="XM_011210083.4"/>
</dbReference>
<reference evidence="2" key="1">
    <citation type="journal article" date="2014" name="BMC Genomics">
        <title>Characterizing the developmental transcriptome of the oriental fruit fly, Bactrocera dorsalis (Diptera: Tephritidae) through comparative genomic analysis with Drosophila melanogaster utilizing modENCODE datasets.</title>
        <authorList>
            <person name="Geib S.M."/>
            <person name="Calla B."/>
            <person name="Hall B."/>
            <person name="Hou S."/>
            <person name="Manoukis N.C."/>
        </authorList>
    </citation>
    <scope>NUCLEOTIDE SEQUENCE</scope>
    <source>
        <strain evidence="2">Punador</strain>
    </source>
</reference>
<dbReference type="PROSITE" id="PS51457">
    <property type="entry name" value="BEN"/>
    <property type="match status" value="1"/>
</dbReference>
<dbReference type="EMBL" id="GAKP01019951">
    <property type="protein sequence ID" value="JAC39001.1"/>
    <property type="molecule type" value="Transcribed_RNA"/>
</dbReference>
<evidence type="ECO:0000259" key="1">
    <source>
        <dbReference type="PROSITE" id="PS51457"/>
    </source>
</evidence>
<accession>A0A034VA66</accession>
<dbReference type="GO" id="GO:0003677">
    <property type="term" value="F:DNA binding"/>
    <property type="evidence" value="ECO:0007669"/>
    <property type="project" value="InterPro"/>
</dbReference>
<dbReference type="GeneID" id="105229664"/>
<dbReference type="SMART" id="SM01025">
    <property type="entry name" value="BEN"/>
    <property type="match status" value="1"/>
</dbReference>
<evidence type="ECO:0000313" key="2">
    <source>
        <dbReference type="EMBL" id="JAC39002.1"/>
    </source>
</evidence>
<dbReference type="Gene3D" id="1.10.10.2590">
    <property type="entry name" value="BEN domain"/>
    <property type="match status" value="1"/>
</dbReference>
<dbReference type="KEGG" id="bdr:105229664"/>
<protein>
    <recommendedName>
        <fullName evidence="1">BEN domain-containing protein</fullName>
    </recommendedName>
</protein>
<dbReference type="AlphaFoldDB" id="A0A034VA66"/>